<dbReference type="InterPro" id="IPR037914">
    <property type="entry name" value="SpoVT-AbrB_sf"/>
</dbReference>
<dbReference type="Pfam" id="PF04014">
    <property type="entry name" value="MazE_antitoxin"/>
    <property type="match status" value="1"/>
</dbReference>
<dbReference type="RefSeq" id="WP_213955066.1">
    <property type="nucleotide sequence ID" value="NZ_JBBKZT010000003.1"/>
</dbReference>
<evidence type="ECO:0000313" key="2">
    <source>
        <dbReference type="EMBL" id="MEJ8846333.1"/>
    </source>
</evidence>
<gene>
    <name evidence="2" type="ORF">WKW82_06720</name>
</gene>
<dbReference type="InterPro" id="IPR013432">
    <property type="entry name" value="Doc_partner"/>
</dbReference>
<keyword evidence="3" id="KW-1185">Reference proteome</keyword>
<dbReference type="NCBIfam" id="TIGR02609">
    <property type="entry name" value="doc_partner"/>
    <property type="match status" value="1"/>
</dbReference>
<proteinExistence type="predicted"/>
<dbReference type="Gene3D" id="2.10.260.10">
    <property type="match status" value="1"/>
</dbReference>
<dbReference type="SMART" id="SM00966">
    <property type="entry name" value="SpoVT_AbrB"/>
    <property type="match status" value="1"/>
</dbReference>
<reference evidence="2 3" key="1">
    <citation type="submission" date="2024-03" db="EMBL/GenBank/DDBJ databases">
        <title>Novel species of the genus Variovorax.</title>
        <authorList>
            <person name="Liu Q."/>
            <person name="Xin Y.-H."/>
        </authorList>
    </citation>
    <scope>NUCLEOTIDE SEQUENCE [LARGE SCALE GENOMIC DNA]</scope>
    <source>
        <strain evidence="2 3">KACC 18900</strain>
    </source>
</reference>
<evidence type="ECO:0000259" key="1">
    <source>
        <dbReference type="SMART" id="SM00966"/>
    </source>
</evidence>
<dbReference type="GO" id="GO:0003677">
    <property type="term" value="F:DNA binding"/>
    <property type="evidence" value="ECO:0007669"/>
    <property type="project" value="UniProtKB-KW"/>
</dbReference>
<name>A0ABU8WFQ5_9BURK</name>
<sequence>MSALKLTQIGNSVGVILPKEMLAYLKVEKGDTLFVSEAPNGGYTLTPYSPEFEAQMGAARRIMKKRRNVLRELAK</sequence>
<comment type="caution">
    <text evidence="2">The sequence shown here is derived from an EMBL/GenBank/DDBJ whole genome shotgun (WGS) entry which is preliminary data.</text>
</comment>
<keyword evidence="2" id="KW-0238">DNA-binding</keyword>
<dbReference type="Proteomes" id="UP001385892">
    <property type="component" value="Unassembled WGS sequence"/>
</dbReference>
<dbReference type="SUPFAM" id="SSF89447">
    <property type="entry name" value="AbrB/MazE/MraZ-like"/>
    <property type="match status" value="1"/>
</dbReference>
<protein>
    <submittedName>
        <fullName evidence="2">AbrB/MazE/SpoVT family DNA-binding domain-containing protein</fullName>
    </submittedName>
</protein>
<accession>A0ABU8WFQ5</accession>
<evidence type="ECO:0000313" key="3">
    <source>
        <dbReference type="Proteomes" id="UP001385892"/>
    </source>
</evidence>
<organism evidence="2 3">
    <name type="scientific">Variovorax rhizosphaerae</name>
    <dbReference type="NCBI Taxonomy" id="1836200"/>
    <lineage>
        <taxon>Bacteria</taxon>
        <taxon>Pseudomonadati</taxon>
        <taxon>Pseudomonadota</taxon>
        <taxon>Betaproteobacteria</taxon>
        <taxon>Burkholderiales</taxon>
        <taxon>Comamonadaceae</taxon>
        <taxon>Variovorax</taxon>
    </lineage>
</organism>
<dbReference type="InterPro" id="IPR007159">
    <property type="entry name" value="SpoVT-AbrB_dom"/>
</dbReference>
<dbReference type="EMBL" id="JBBKZT010000003">
    <property type="protein sequence ID" value="MEJ8846333.1"/>
    <property type="molecule type" value="Genomic_DNA"/>
</dbReference>
<feature type="domain" description="SpoVT-AbrB" evidence="1">
    <location>
        <begin position="7"/>
        <end position="53"/>
    </location>
</feature>